<reference evidence="2 3" key="1">
    <citation type="submission" date="2016-10" db="EMBL/GenBank/DDBJ databases">
        <title>Genome of airborne Acinetobacter sp. 5-2Ac02 in the hospital environment: Species near to Acinetobacter towneri.</title>
        <authorList>
            <person name="Barbosa B."/>
            <person name="Fernandez-Garcia L."/>
            <person name="Gato E."/>
            <person name="Leao R."/>
            <person name="Albano R."/>
            <person name="Fernandez B."/>
            <person name="Fernandez-Cuenca F."/>
            <person name="Marques E."/>
            <person name="Tomas M."/>
        </authorList>
    </citation>
    <scope>NUCLEOTIDE SEQUENCE [LARGE SCALE GENOMIC DNA]</scope>
    <source>
        <strain evidence="2 3">5-2Ac02</strain>
    </source>
</reference>
<dbReference type="AlphaFoldDB" id="A0A1E8E1Z7"/>
<dbReference type="InterPro" id="IPR027417">
    <property type="entry name" value="P-loop_NTPase"/>
</dbReference>
<organism evidence="2 3">
    <name type="scientific">Acinetobacter towneri</name>
    <dbReference type="NCBI Taxonomy" id="202956"/>
    <lineage>
        <taxon>Bacteria</taxon>
        <taxon>Pseudomonadati</taxon>
        <taxon>Pseudomonadota</taxon>
        <taxon>Gammaproteobacteria</taxon>
        <taxon>Moraxellales</taxon>
        <taxon>Moraxellaceae</taxon>
        <taxon>Acinetobacter</taxon>
    </lineage>
</organism>
<evidence type="ECO:0000313" key="2">
    <source>
        <dbReference type="EMBL" id="OFE43637.1"/>
    </source>
</evidence>
<proteinExistence type="predicted"/>
<dbReference type="STRING" id="202956.BJN41_04535"/>
<dbReference type="Gene3D" id="3.40.50.300">
    <property type="entry name" value="P-loop containing nucleotide triphosphate hydrolases"/>
    <property type="match status" value="1"/>
</dbReference>
<sequence length="289" mass="33913">MINNLLIIGEPATGKSNFLRMLAYNWSLKSSPVIQTKTPSKLLSQDVLQGYIIDRTQEAYKNVQWSLMYQGKEIVIELPEYNGEEFLELAQTNEWKQEWVERIHDCKGIILVISSDKDNVYDLARPAESQVETKNNEQSEDDKSLNHDLDYIAFFQQLFFIKKISRKSKKKLPLVIVMNFWDKILKENLEISPEQKLKSEMPWFYEFINTNWHKDFLNIYGISPLGDHAEQLFVKSKYPKNPTKKAIEAKERFVKDLKSQSWVVTNDKPKEKIENLSLPITWLFEKVGS</sequence>
<dbReference type="RefSeq" id="WP_070154037.1">
    <property type="nucleotide sequence ID" value="NZ_MKQS01000009.1"/>
</dbReference>
<comment type="caution">
    <text evidence="2">The sequence shown here is derived from an EMBL/GenBank/DDBJ whole genome shotgun (WGS) entry which is preliminary data.</text>
</comment>
<dbReference type="Proteomes" id="UP000186931">
    <property type="component" value="Unassembled WGS sequence"/>
</dbReference>
<gene>
    <name evidence="2" type="ORF">BJN41_04535</name>
</gene>
<accession>A0A1E8E1Z7</accession>
<dbReference type="Pfam" id="PF19975">
    <property type="entry name" value="DO-GTPase1"/>
    <property type="match status" value="1"/>
</dbReference>
<evidence type="ECO:0000259" key="1">
    <source>
        <dbReference type="Pfam" id="PF19975"/>
    </source>
</evidence>
<dbReference type="EMBL" id="MKQS01000009">
    <property type="protein sequence ID" value="OFE43637.1"/>
    <property type="molecule type" value="Genomic_DNA"/>
</dbReference>
<dbReference type="InterPro" id="IPR045530">
    <property type="entry name" value="DO-GTPase1"/>
</dbReference>
<name>A0A1E8E1Z7_9GAMM</name>
<evidence type="ECO:0000313" key="3">
    <source>
        <dbReference type="Proteomes" id="UP000186931"/>
    </source>
</evidence>
<dbReference type="SUPFAM" id="SSF52540">
    <property type="entry name" value="P-loop containing nucleoside triphosphate hydrolases"/>
    <property type="match status" value="1"/>
</dbReference>
<protein>
    <recommendedName>
        <fullName evidence="1">Double-GTPase 1 domain-containing protein</fullName>
    </recommendedName>
</protein>
<feature type="domain" description="Double-GTPase 1" evidence="1">
    <location>
        <begin position="6"/>
        <end position="283"/>
    </location>
</feature>